<name>A0ABQ9GE64_9NEOP</name>
<comment type="caution">
    <text evidence="2">The sequence shown here is derived from an EMBL/GenBank/DDBJ whole genome shotgun (WGS) entry which is preliminary data.</text>
</comment>
<reference evidence="2 3" key="1">
    <citation type="submission" date="2023-02" db="EMBL/GenBank/DDBJ databases">
        <title>LHISI_Scaffold_Assembly.</title>
        <authorList>
            <person name="Stuart O.P."/>
            <person name="Cleave R."/>
            <person name="Magrath M.J.L."/>
            <person name="Mikheyev A.S."/>
        </authorList>
    </citation>
    <scope>NUCLEOTIDE SEQUENCE [LARGE SCALE GENOMIC DNA]</scope>
    <source>
        <strain evidence="2">Daus_M_001</strain>
        <tissue evidence="2">Leg muscle</tissue>
    </source>
</reference>
<evidence type="ECO:0000313" key="3">
    <source>
        <dbReference type="Proteomes" id="UP001159363"/>
    </source>
</evidence>
<protein>
    <submittedName>
        <fullName evidence="2">Uncharacterized protein</fullName>
    </submittedName>
</protein>
<proteinExistence type="predicted"/>
<evidence type="ECO:0000313" key="2">
    <source>
        <dbReference type="EMBL" id="KAJ8870588.1"/>
    </source>
</evidence>
<gene>
    <name evidence="2" type="ORF">PR048_029611</name>
</gene>
<evidence type="ECO:0000256" key="1">
    <source>
        <dbReference type="SAM" id="MobiDB-lite"/>
    </source>
</evidence>
<feature type="compositionally biased region" description="Basic and acidic residues" evidence="1">
    <location>
        <begin position="53"/>
        <end position="64"/>
    </location>
</feature>
<feature type="region of interest" description="Disordered" evidence="1">
    <location>
        <begin position="53"/>
        <end position="87"/>
    </location>
</feature>
<feature type="region of interest" description="Disordered" evidence="1">
    <location>
        <begin position="455"/>
        <end position="479"/>
    </location>
</feature>
<feature type="compositionally biased region" description="Basic and acidic residues" evidence="1">
    <location>
        <begin position="457"/>
        <end position="474"/>
    </location>
</feature>
<organism evidence="2 3">
    <name type="scientific">Dryococelus australis</name>
    <dbReference type="NCBI Taxonomy" id="614101"/>
    <lineage>
        <taxon>Eukaryota</taxon>
        <taxon>Metazoa</taxon>
        <taxon>Ecdysozoa</taxon>
        <taxon>Arthropoda</taxon>
        <taxon>Hexapoda</taxon>
        <taxon>Insecta</taxon>
        <taxon>Pterygota</taxon>
        <taxon>Neoptera</taxon>
        <taxon>Polyneoptera</taxon>
        <taxon>Phasmatodea</taxon>
        <taxon>Verophasmatodea</taxon>
        <taxon>Anareolatae</taxon>
        <taxon>Phasmatidae</taxon>
        <taxon>Eurycanthinae</taxon>
        <taxon>Dryococelus</taxon>
    </lineage>
</organism>
<accession>A0ABQ9GE64</accession>
<dbReference type="Proteomes" id="UP001159363">
    <property type="component" value="Chromosome 12"/>
</dbReference>
<keyword evidence="3" id="KW-1185">Reference proteome</keyword>
<dbReference type="EMBL" id="JARBHB010000013">
    <property type="protein sequence ID" value="KAJ8870588.1"/>
    <property type="molecule type" value="Genomic_DNA"/>
</dbReference>
<sequence length="517" mass="58259">MGKLLHCSPTESPTSVTADCLAPPCTSHGDKNTVGRAYLALTLFSVIVEQHRNERAGETGDPRENPPANGIVRHDSHLRKSGSPAGDRIQFGLVGDERANRSATVAPLLSEEVPGTFKKKIQASERVKSGASTSASAAAEPMQVDYVIASASTSFASLPVVRTSRLAAARCGYVRSVRQHVLPIPSSFDRIAWHRPMGHHTAFVRTQFMPIPSSFDRIAWHRPMGHHTAFVRTQFMPIPSSFDRIAWHPPMGHHTEFVRTQFMPIPSSFDRIAWHRPMGHHTAFVRTQFMPIPSSFDRIAWHRPMGHHTAFVRTQFNHILHENYYLPGITYTPFFSREKQRRNARAWETGDLRGNSPTSGIVRHDSHICINLEAIPPGTQPGSPWWEARSLTTTPPRSHPRLIFFFRLILYCAPWDMCVTERGNEEIQTTGPPLKDSPCIGETCVAWTRLQNAWHKKQNDKGRTGPGRKPDTRHPHTKGRSEYVPIFLAEYQTWETRKTRARPEPTAVAAFVTCQQP</sequence>